<dbReference type="InterPro" id="IPR011990">
    <property type="entry name" value="TPR-like_helical_dom_sf"/>
</dbReference>
<dbReference type="Pfam" id="PF13432">
    <property type="entry name" value="TPR_16"/>
    <property type="match status" value="1"/>
</dbReference>
<dbReference type="SUPFAM" id="SSF48452">
    <property type="entry name" value="TPR-like"/>
    <property type="match status" value="2"/>
</dbReference>
<dbReference type="EMBL" id="RSCK01000037">
    <property type="protein sequence ID" value="RUT10745.1"/>
    <property type="molecule type" value="Genomic_DNA"/>
</dbReference>
<accession>A0AB37UGL9</accession>
<evidence type="ECO:0000256" key="2">
    <source>
        <dbReference type="SAM" id="MobiDB-lite"/>
    </source>
</evidence>
<keyword evidence="1" id="KW-0802">TPR repeat</keyword>
<reference evidence="3 4" key="1">
    <citation type="journal article" date="2019" name="Genome Biol. Evol.">
        <title>Day and night: Metabolic profiles and evolutionary relationships of six axenic non-marine cyanobacteria.</title>
        <authorList>
            <person name="Will S.E."/>
            <person name="Henke P."/>
            <person name="Boedeker C."/>
            <person name="Huang S."/>
            <person name="Brinkmann H."/>
            <person name="Rohde M."/>
            <person name="Jarek M."/>
            <person name="Friedl T."/>
            <person name="Seufert S."/>
            <person name="Schumacher M."/>
            <person name="Overmann J."/>
            <person name="Neumann-Schaal M."/>
            <person name="Petersen J."/>
        </authorList>
    </citation>
    <scope>NUCLEOTIDE SEQUENCE [LARGE SCALE GENOMIC DNA]</scope>
    <source>
        <strain evidence="3 4">SAG 39.79</strain>
    </source>
</reference>
<dbReference type="InterPro" id="IPR019734">
    <property type="entry name" value="TPR_rpt"/>
</dbReference>
<gene>
    <name evidence="3" type="ORF">DSM107010_39850</name>
</gene>
<proteinExistence type="predicted"/>
<feature type="region of interest" description="Disordered" evidence="2">
    <location>
        <begin position="804"/>
        <end position="824"/>
    </location>
</feature>
<organism evidence="3 4">
    <name type="scientific">Chroococcidiopsis cubana SAG 39.79</name>
    <dbReference type="NCBI Taxonomy" id="388085"/>
    <lineage>
        <taxon>Bacteria</taxon>
        <taxon>Bacillati</taxon>
        <taxon>Cyanobacteriota</taxon>
        <taxon>Cyanophyceae</taxon>
        <taxon>Chroococcidiopsidales</taxon>
        <taxon>Chroococcidiopsidaceae</taxon>
        <taxon>Chroococcidiopsis</taxon>
    </lineage>
</organism>
<dbReference type="SMART" id="SM00028">
    <property type="entry name" value="TPR"/>
    <property type="match status" value="3"/>
</dbReference>
<dbReference type="AlphaFoldDB" id="A0AB37UGL9"/>
<feature type="repeat" description="TPR" evidence="1">
    <location>
        <begin position="62"/>
        <end position="95"/>
    </location>
</feature>
<protein>
    <recommendedName>
        <fullName evidence="5">Tetratricopeptide repeat protein</fullName>
    </recommendedName>
</protein>
<dbReference type="Proteomes" id="UP000282574">
    <property type="component" value="Unassembled WGS sequence"/>
</dbReference>
<evidence type="ECO:0000313" key="4">
    <source>
        <dbReference type="Proteomes" id="UP000282574"/>
    </source>
</evidence>
<dbReference type="PANTHER" id="PTHR12558">
    <property type="entry name" value="CELL DIVISION CYCLE 16,23,27"/>
    <property type="match status" value="1"/>
</dbReference>
<dbReference type="RefSeq" id="WP_199755657.1">
    <property type="nucleotide sequence ID" value="NZ_JAVKZF010000004.1"/>
</dbReference>
<dbReference type="Gene3D" id="1.25.40.10">
    <property type="entry name" value="Tetratricopeptide repeat domain"/>
    <property type="match status" value="2"/>
</dbReference>
<keyword evidence="4" id="KW-1185">Reference proteome</keyword>
<name>A0AB37UGL9_9CYAN</name>
<sequence>MTKCRLNQKELQGASKESSPVQNPFQMQLQGLLKQQKYRQALEEIKKVRRANPEIEFTPSEAEIWLLRGQEEFQKSDFKQAETFFRRALELGLTGETHYWTSHCLLLQNRLDAALELIQNAFEQESLPKDYAICYLKLLLLKGDTATVEQLIDKQAKRFSAAQLHWARGVLALKAQQPNAALTAFTRIKRPLTPGDVPDAWVVYTQQTLENWQAASSILGLQVSSMWGFPSGKPKFLQQPILQRLATLQQAKTGEPPLDPSVQSEDLESQEAVTALAILQMSDRGDYHNAAHALLNLGHRPIQLPQLKALRPTLLTLAGQQALMQGEPECSEIFWKPVLVEQGFNPQLAVNLIAAMDANESYREQQRLITQLLKWVEKDGKQNPQNWTGDRLKLTLANLHCRLADTWMAMGRSRTALGSLQQAERICPTAPEVIGRKGLVAFTESKYEEAVKLLSQALEQGCRYEEVYAMLLRCWEKLDNPQAQLEARRRFGKHFGDLNPEAEVEFAPWLDALYTQNYSFFQRLVQTEKKSDPPLRACQIFVAAVQSPPNSGGRVSLNQEEAKHQWDALLEEISDEQQIQTLQAIALSVQLFAKREKGIAALINPYVARLAELGSAYPQAREAHLIVLAVKETNSKKLEAPIRSYLDTTPQPGNTLARIQLQVRRFGWSRNLIPALEVALKREPQNPLLLLARATTYPITMPEYEELKQQGFEIARRLQDAKALQAFREEQAFVALRQTQAVLPDPDDFDDFDEDDMSDVVEAMIRKMFGQKIPKAELERMLPELKRQLLNTMPDFEDDEDDDFDFVPPFGFGKPKPPKRGFGR</sequence>
<dbReference type="PROSITE" id="PS50005">
    <property type="entry name" value="TPR"/>
    <property type="match status" value="1"/>
</dbReference>
<evidence type="ECO:0008006" key="5">
    <source>
        <dbReference type="Google" id="ProtNLM"/>
    </source>
</evidence>
<evidence type="ECO:0000313" key="3">
    <source>
        <dbReference type="EMBL" id="RUT10745.1"/>
    </source>
</evidence>
<comment type="caution">
    <text evidence="3">The sequence shown here is derived from an EMBL/GenBank/DDBJ whole genome shotgun (WGS) entry which is preliminary data.</text>
</comment>
<dbReference type="PANTHER" id="PTHR12558:SF13">
    <property type="entry name" value="CELL DIVISION CYCLE PROTEIN 27 HOMOLOG"/>
    <property type="match status" value="1"/>
</dbReference>
<evidence type="ECO:0000256" key="1">
    <source>
        <dbReference type="PROSITE-ProRule" id="PRU00339"/>
    </source>
</evidence>